<accession>A0A845E569</accession>
<comment type="caution">
    <text evidence="1">The sequence shown here is derived from an EMBL/GenBank/DDBJ whole genome shotgun (WGS) entry which is preliminary data.</text>
</comment>
<protein>
    <submittedName>
        <fullName evidence="1">Uncharacterized protein</fullName>
    </submittedName>
</protein>
<dbReference type="RefSeq" id="WP_160914981.1">
    <property type="nucleotide sequence ID" value="NZ_WMEZ01000003.1"/>
</dbReference>
<evidence type="ECO:0000313" key="2">
    <source>
        <dbReference type="Proteomes" id="UP000447393"/>
    </source>
</evidence>
<dbReference type="AlphaFoldDB" id="A0A845E569"/>
<dbReference type="EMBL" id="WMEZ01000003">
    <property type="protein sequence ID" value="MYL49982.1"/>
    <property type="molecule type" value="Genomic_DNA"/>
</dbReference>
<name>A0A845E569_9BACI</name>
<proteinExistence type="predicted"/>
<reference evidence="1 2" key="1">
    <citation type="submission" date="2019-11" db="EMBL/GenBank/DDBJ databases">
        <title>Genome sequences of 17 halophilic strains isolated from different environments.</title>
        <authorList>
            <person name="Furrow R.E."/>
        </authorList>
    </citation>
    <scope>NUCLEOTIDE SEQUENCE [LARGE SCALE GENOMIC DNA]</scope>
    <source>
        <strain evidence="1 2">22505_10_Sand</strain>
    </source>
</reference>
<dbReference type="Proteomes" id="UP000447393">
    <property type="component" value="Unassembled WGS sequence"/>
</dbReference>
<evidence type="ECO:0000313" key="1">
    <source>
        <dbReference type="EMBL" id="MYL49982.1"/>
    </source>
</evidence>
<sequence>MNLVSIMYAWMLFVPVGHLIASLAGAELNTIVSWTGWFISITYPGYTPIQLQDE</sequence>
<gene>
    <name evidence="1" type="ORF">GLV98_10825</name>
</gene>
<organism evidence="1 2">
    <name type="scientific">Halobacillus litoralis</name>
    <dbReference type="NCBI Taxonomy" id="45668"/>
    <lineage>
        <taxon>Bacteria</taxon>
        <taxon>Bacillati</taxon>
        <taxon>Bacillota</taxon>
        <taxon>Bacilli</taxon>
        <taxon>Bacillales</taxon>
        <taxon>Bacillaceae</taxon>
        <taxon>Halobacillus</taxon>
    </lineage>
</organism>